<keyword evidence="1 5" id="KW-0436">Ligase</keyword>
<feature type="binding site" evidence="5">
    <location>
        <position position="108"/>
    </location>
    <ligand>
        <name>ATP</name>
        <dbReference type="ChEBI" id="CHEBI:30616"/>
    </ligand>
</feature>
<dbReference type="GO" id="GO:0005829">
    <property type="term" value="C:cytosol"/>
    <property type="evidence" value="ECO:0007669"/>
    <property type="project" value="TreeGrafter"/>
</dbReference>
<dbReference type="SUPFAM" id="SSF51246">
    <property type="entry name" value="Rudiment single hybrid motif"/>
    <property type="match status" value="1"/>
</dbReference>
<feature type="domain" description="ATP-grasp" evidence="7">
    <location>
        <begin position="112"/>
        <end position="300"/>
    </location>
</feature>
<dbReference type="RefSeq" id="WP_328823622.1">
    <property type="nucleotide sequence ID" value="NZ_JACGWT010000001.1"/>
</dbReference>
<accession>A0A7W3IQG8</accession>
<dbReference type="GO" id="GO:0034028">
    <property type="term" value="F:5-(carboxyamino)imidazole ribonucleotide synthase activity"/>
    <property type="evidence" value="ECO:0007669"/>
    <property type="project" value="UniProtKB-UniRule"/>
</dbReference>
<keyword evidence="3 5" id="KW-0658">Purine biosynthesis</keyword>
<dbReference type="GO" id="GO:0004638">
    <property type="term" value="F:phosphoribosylaminoimidazole carboxylase activity"/>
    <property type="evidence" value="ECO:0007669"/>
    <property type="project" value="InterPro"/>
</dbReference>
<dbReference type="InterPro" id="IPR003135">
    <property type="entry name" value="ATP-grasp_carboxylate-amine"/>
</dbReference>
<evidence type="ECO:0000256" key="3">
    <source>
        <dbReference type="ARBA" id="ARBA00022755"/>
    </source>
</evidence>
<feature type="binding site" evidence="5">
    <location>
        <position position="148"/>
    </location>
    <ligand>
        <name>ATP</name>
        <dbReference type="ChEBI" id="CHEBI:30616"/>
    </ligand>
</feature>
<comment type="catalytic activity">
    <reaction evidence="5 6">
        <text>5-amino-1-(5-phospho-beta-D-ribosyl)imidazole + hydrogencarbonate + ATP = 5-carboxyamino-1-(5-phospho-D-ribosyl)imidazole + ADP + phosphate + 2 H(+)</text>
        <dbReference type="Rhea" id="RHEA:19317"/>
        <dbReference type="ChEBI" id="CHEBI:15378"/>
        <dbReference type="ChEBI" id="CHEBI:17544"/>
        <dbReference type="ChEBI" id="CHEBI:30616"/>
        <dbReference type="ChEBI" id="CHEBI:43474"/>
        <dbReference type="ChEBI" id="CHEBI:58730"/>
        <dbReference type="ChEBI" id="CHEBI:137981"/>
        <dbReference type="ChEBI" id="CHEBI:456216"/>
        <dbReference type="EC" id="6.3.4.18"/>
    </reaction>
</comment>
<dbReference type="InterPro" id="IPR040686">
    <property type="entry name" value="PurK_C"/>
</dbReference>
<evidence type="ECO:0000256" key="6">
    <source>
        <dbReference type="RuleBase" id="RU361200"/>
    </source>
</evidence>
<protein>
    <recommendedName>
        <fullName evidence="5 6">N5-carboxyaminoimidazole ribonucleotide synthase</fullName>
        <shortName evidence="5 6">N5-CAIR synthase</shortName>
        <ecNumber evidence="5 6">6.3.4.18</ecNumber>
    </recommendedName>
    <alternativeName>
        <fullName evidence="5 6">5-(carboxyamino)imidazole ribonucleotide synthetase</fullName>
    </alternativeName>
</protein>
<dbReference type="InterPro" id="IPR016185">
    <property type="entry name" value="PreATP-grasp_dom_sf"/>
</dbReference>
<dbReference type="Gene3D" id="3.40.50.20">
    <property type="match status" value="1"/>
</dbReference>
<evidence type="ECO:0000256" key="1">
    <source>
        <dbReference type="ARBA" id="ARBA00022598"/>
    </source>
</evidence>
<keyword evidence="4 5" id="KW-0067">ATP-binding</keyword>
<reference evidence="8 9" key="1">
    <citation type="submission" date="2020-07" db="EMBL/GenBank/DDBJ databases">
        <title>Sequencing the genomes of 1000 actinobacteria strains.</title>
        <authorList>
            <person name="Klenk H.-P."/>
        </authorList>
    </citation>
    <scope>NUCLEOTIDE SEQUENCE [LARGE SCALE GENOMIC DNA]</scope>
    <source>
        <strain evidence="8 9">DSM 100723</strain>
    </source>
</reference>
<organism evidence="8 9">
    <name type="scientific">Microlunatus kandeliicorticis</name>
    <dbReference type="NCBI Taxonomy" id="1759536"/>
    <lineage>
        <taxon>Bacteria</taxon>
        <taxon>Bacillati</taxon>
        <taxon>Actinomycetota</taxon>
        <taxon>Actinomycetes</taxon>
        <taxon>Propionibacteriales</taxon>
        <taxon>Propionibacteriaceae</taxon>
        <taxon>Microlunatus</taxon>
    </lineage>
</organism>
<evidence type="ECO:0000256" key="5">
    <source>
        <dbReference type="HAMAP-Rule" id="MF_01928"/>
    </source>
</evidence>
<dbReference type="PANTHER" id="PTHR11609">
    <property type="entry name" value="PURINE BIOSYNTHESIS PROTEIN 6/7, PUR6/7"/>
    <property type="match status" value="1"/>
</dbReference>
<comment type="pathway">
    <text evidence="5 6">Purine metabolism; IMP biosynthesis via de novo pathway; 5-amino-1-(5-phospho-D-ribosyl)imidazole-4-carboxylate from 5-amino-1-(5-phospho-D-ribosyl)imidazole (N5-CAIR route): step 1/2.</text>
</comment>
<evidence type="ECO:0000259" key="7">
    <source>
        <dbReference type="PROSITE" id="PS50975"/>
    </source>
</evidence>
<dbReference type="Proteomes" id="UP000523079">
    <property type="component" value="Unassembled WGS sequence"/>
</dbReference>
<dbReference type="EC" id="6.3.4.18" evidence="5 6"/>
<dbReference type="Gene3D" id="3.30.470.20">
    <property type="entry name" value="ATP-grasp fold, B domain"/>
    <property type="match status" value="1"/>
</dbReference>
<dbReference type="PROSITE" id="PS50975">
    <property type="entry name" value="ATP_GRASP"/>
    <property type="match status" value="1"/>
</dbReference>
<dbReference type="InterPro" id="IPR011054">
    <property type="entry name" value="Rudment_hybrid_motif"/>
</dbReference>
<dbReference type="InterPro" id="IPR005875">
    <property type="entry name" value="PurK"/>
</dbReference>
<gene>
    <name evidence="5 6" type="primary">purK</name>
    <name evidence="8" type="ORF">FHX74_000948</name>
</gene>
<comment type="similarity">
    <text evidence="5 6">Belongs to the PurK/PurT family.</text>
</comment>
<dbReference type="InterPro" id="IPR013815">
    <property type="entry name" value="ATP_grasp_subdomain_1"/>
</dbReference>
<evidence type="ECO:0000313" key="9">
    <source>
        <dbReference type="Proteomes" id="UP000523079"/>
    </source>
</evidence>
<dbReference type="NCBIfam" id="NF004679">
    <property type="entry name" value="PRK06019.1-5"/>
    <property type="match status" value="1"/>
</dbReference>
<comment type="function">
    <text evidence="6">Catalyzes the ATP-dependent conversion of 5-aminoimidazole ribonucleotide (AIR) and HCO(3)- to N5-carboxyaminoimidazole ribonucleotide (N5-CAIR).</text>
</comment>
<keyword evidence="2 5" id="KW-0547">Nucleotide-binding</keyword>
<dbReference type="SUPFAM" id="SSF56059">
    <property type="entry name" value="Glutathione synthetase ATP-binding domain-like"/>
    <property type="match status" value="1"/>
</dbReference>
<dbReference type="Pfam" id="PF02222">
    <property type="entry name" value="ATP-grasp"/>
    <property type="match status" value="1"/>
</dbReference>
<feature type="binding site" evidence="5">
    <location>
        <begin position="184"/>
        <end position="187"/>
    </location>
    <ligand>
        <name>ATP</name>
        <dbReference type="ChEBI" id="CHEBI:30616"/>
    </ligand>
</feature>
<dbReference type="HAMAP" id="MF_01928">
    <property type="entry name" value="PurK"/>
    <property type="match status" value="1"/>
</dbReference>
<dbReference type="InterPro" id="IPR054350">
    <property type="entry name" value="PurT/PurK_preATP-grasp"/>
</dbReference>
<name>A0A7W3IQG8_9ACTN</name>
<dbReference type="Gene3D" id="3.30.1490.20">
    <property type="entry name" value="ATP-grasp fold, A domain"/>
    <property type="match status" value="1"/>
</dbReference>
<dbReference type="InterPro" id="IPR011761">
    <property type="entry name" value="ATP-grasp"/>
</dbReference>
<dbReference type="Pfam" id="PF17769">
    <property type="entry name" value="PurK_C"/>
    <property type="match status" value="1"/>
</dbReference>
<comment type="caution">
    <text evidence="8">The sequence shown here is derived from an EMBL/GenBank/DDBJ whole genome shotgun (WGS) entry which is preliminary data.</text>
</comment>
<dbReference type="EMBL" id="JACGWT010000001">
    <property type="protein sequence ID" value="MBA8793354.1"/>
    <property type="molecule type" value="Genomic_DNA"/>
</dbReference>
<dbReference type="SUPFAM" id="SSF52440">
    <property type="entry name" value="PreATP-grasp domain"/>
    <property type="match status" value="1"/>
</dbReference>
<dbReference type="FunFam" id="3.30.470.20:FF:000029">
    <property type="entry name" value="N5-carboxyaminoimidazole ribonucleotide synthase"/>
    <property type="match status" value="1"/>
</dbReference>
<dbReference type="NCBIfam" id="NF004680">
    <property type="entry name" value="PRK06019.1-6"/>
    <property type="match status" value="1"/>
</dbReference>
<dbReference type="AlphaFoldDB" id="A0A7W3IQG8"/>
<evidence type="ECO:0000313" key="8">
    <source>
        <dbReference type="EMBL" id="MBA8793354.1"/>
    </source>
</evidence>
<comment type="function">
    <text evidence="5">Catalyzes the ATP-dependent conversion of 5-aminoimidazole ribonucleotide (AIR) and HCO(3)(-) to N5-carboxyaminoimidazole ribonucleotide (N5-CAIR).</text>
</comment>
<dbReference type="GO" id="GO:0046872">
    <property type="term" value="F:metal ion binding"/>
    <property type="evidence" value="ECO:0007669"/>
    <property type="project" value="InterPro"/>
</dbReference>
<dbReference type="PANTHER" id="PTHR11609:SF5">
    <property type="entry name" value="PHOSPHORIBOSYLAMINOIMIDAZOLE CARBOXYLASE"/>
    <property type="match status" value="1"/>
</dbReference>
<feature type="binding site" evidence="5">
    <location>
        <position position="192"/>
    </location>
    <ligand>
        <name>ATP</name>
        <dbReference type="ChEBI" id="CHEBI:30616"/>
    </ligand>
</feature>
<evidence type="ECO:0000256" key="4">
    <source>
        <dbReference type="ARBA" id="ARBA00022840"/>
    </source>
</evidence>
<feature type="binding site" evidence="5">
    <location>
        <begin position="270"/>
        <end position="271"/>
    </location>
    <ligand>
        <name>ATP</name>
        <dbReference type="ChEBI" id="CHEBI:30616"/>
    </ligand>
</feature>
<dbReference type="UniPathway" id="UPA00074">
    <property type="reaction ID" value="UER00942"/>
</dbReference>
<comment type="subunit">
    <text evidence="5 6">Homodimer.</text>
</comment>
<dbReference type="NCBIfam" id="TIGR01161">
    <property type="entry name" value="purK"/>
    <property type="match status" value="1"/>
</dbReference>
<dbReference type="GO" id="GO:0005524">
    <property type="term" value="F:ATP binding"/>
    <property type="evidence" value="ECO:0007669"/>
    <property type="project" value="UniProtKB-UniRule"/>
</dbReference>
<evidence type="ECO:0000256" key="2">
    <source>
        <dbReference type="ARBA" id="ARBA00022741"/>
    </source>
</evidence>
<dbReference type="Pfam" id="PF22660">
    <property type="entry name" value="RS_preATP-grasp-like"/>
    <property type="match status" value="1"/>
</dbReference>
<keyword evidence="9" id="KW-1185">Reference proteome</keyword>
<comment type="caution">
    <text evidence="5">Lacks conserved residue(s) required for the propagation of feature annotation.</text>
</comment>
<sequence length="385" mass="41057">MSAEPVRPFVVGIIGGGQLARMMHAASIGLGIRIRLLAEGPDVSAAQVVHDVTVGDYTDPATVLAFAADCDVITFDHEHVPTAILHQVEDAGVAVRPGPDALVHAQDKVVMRERLSAFGAPCPVHRVVSDPDDLRAFGDEHGWPVIAKTSRGGYDGKGVFKVDGPDEAGTPFEGLKPGVRILAEEFVPFTRELSALIARSPSGQAVAYPVSETVQRDGICVETTTPAPGLTEEQAIGCQQLALRIAHELGTVGLLAVELMQREDGSVVVNELAMRPHNTGHWSIDGSHTSQFDNHLRAVVDLPLGDPSTRAPWTVMANVLGGTVEDLPSALLHCFARDTRLRVQLYGKEVKPGRKVGHVTTFGADLADVTKRARHAAGYLMGEDV</sequence>
<proteinExistence type="inferred from homology"/>
<dbReference type="GO" id="GO:0006189">
    <property type="term" value="P:'de novo' IMP biosynthetic process"/>
    <property type="evidence" value="ECO:0007669"/>
    <property type="project" value="UniProtKB-UniRule"/>
</dbReference>